<protein>
    <submittedName>
        <fullName evidence="2">MaoC family dehydratase N-terminal domain-containing protein</fullName>
    </submittedName>
</protein>
<dbReference type="EMBL" id="CP058554">
    <property type="protein sequence ID" value="QMV71690.1"/>
    <property type="molecule type" value="Genomic_DNA"/>
</dbReference>
<proteinExistence type="predicted"/>
<dbReference type="AlphaFoldDB" id="A0A7G5ECG5"/>
<evidence type="ECO:0000259" key="1">
    <source>
        <dbReference type="Pfam" id="PF13452"/>
    </source>
</evidence>
<gene>
    <name evidence="2" type="ORF">HS961_01905</name>
</gene>
<sequence>MSQTPEPSAASLNTEQVAHLQSWINKTETQHDLVARTAVTGLSATLDRDDAPAQDGDSLPPLWHWMNFLPMARQSLLGPDGHPARGGFLPPVPLPRRMWAGGRLQWQADNPLRIGECVERVSRIASVDHKVGRSGELLFVLVQHSYRNARGLALTEEHDIVYRAAAQPSDPVPQPTAAETQAAWKREINADPVMLFRYSALTFNGHRIHYDRSYVTQEEGYPGLIVHGPLIATLLVDLLRRNAPDAVLTDFSFKAIRPTFDLHPFTVLGQPQDDGKTIKLWAHDHEGWLTMQATAKIR</sequence>
<dbReference type="PANTHER" id="PTHR28152">
    <property type="entry name" value="HYDROXYACYL-THIOESTER DEHYDRATASE TYPE 2, MITOCHONDRIAL"/>
    <property type="match status" value="1"/>
</dbReference>
<feature type="domain" description="FAS1-like dehydratase" evidence="1">
    <location>
        <begin position="70"/>
        <end position="153"/>
    </location>
</feature>
<dbReference type="RefSeq" id="WP_182326124.1">
    <property type="nucleotide sequence ID" value="NZ_CP058554.1"/>
</dbReference>
<dbReference type="KEGG" id="cpis:HS961_01905"/>
<dbReference type="InterPro" id="IPR029069">
    <property type="entry name" value="HotDog_dom_sf"/>
</dbReference>
<reference evidence="2 3" key="1">
    <citation type="journal article" date="2020" name="G3 (Bethesda)">
        <title>CeMbio - The Caenorhabditis elegans Microbiome Resource.</title>
        <authorList>
            <person name="Dirksen P."/>
            <person name="Assie A."/>
            <person name="Zimmermann J."/>
            <person name="Zhang F."/>
            <person name="Tietje A.M."/>
            <person name="Marsh S.A."/>
            <person name="Felix M.A."/>
            <person name="Shapira M."/>
            <person name="Kaleta C."/>
            <person name="Schulenburg H."/>
            <person name="Samuel B."/>
        </authorList>
    </citation>
    <scope>NUCLEOTIDE SEQUENCE [LARGE SCALE GENOMIC DNA]</scope>
    <source>
        <strain evidence="2 3">BIGb0172</strain>
    </source>
</reference>
<keyword evidence="3" id="KW-1185">Reference proteome</keyword>
<evidence type="ECO:0000313" key="2">
    <source>
        <dbReference type="EMBL" id="QMV71690.1"/>
    </source>
</evidence>
<dbReference type="SUPFAM" id="SSF54637">
    <property type="entry name" value="Thioesterase/thiol ester dehydrase-isomerase"/>
    <property type="match status" value="1"/>
</dbReference>
<dbReference type="Pfam" id="PF13452">
    <property type="entry name" value="FAS1_DH_region"/>
    <property type="match status" value="1"/>
</dbReference>
<dbReference type="InterPro" id="IPR052741">
    <property type="entry name" value="Mitochondrial_HTD2"/>
</dbReference>
<dbReference type="Gene3D" id="3.10.129.10">
    <property type="entry name" value="Hotdog Thioesterase"/>
    <property type="match status" value="1"/>
</dbReference>
<dbReference type="PANTHER" id="PTHR28152:SF1">
    <property type="entry name" value="HYDROXYACYL-THIOESTER DEHYDRATASE TYPE 2, MITOCHONDRIAL"/>
    <property type="match status" value="1"/>
</dbReference>
<evidence type="ECO:0000313" key="3">
    <source>
        <dbReference type="Proteomes" id="UP000515240"/>
    </source>
</evidence>
<organism evidence="2 3">
    <name type="scientific">Comamonas piscis</name>
    <dbReference type="NCBI Taxonomy" id="1562974"/>
    <lineage>
        <taxon>Bacteria</taxon>
        <taxon>Pseudomonadati</taxon>
        <taxon>Pseudomonadota</taxon>
        <taxon>Betaproteobacteria</taxon>
        <taxon>Burkholderiales</taxon>
        <taxon>Comamonadaceae</taxon>
        <taxon>Comamonas</taxon>
    </lineage>
</organism>
<dbReference type="GO" id="GO:0019171">
    <property type="term" value="F:(3R)-hydroxyacyl-[acyl-carrier-protein] dehydratase activity"/>
    <property type="evidence" value="ECO:0007669"/>
    <property type="project" value="TreeGrafter"/>
</dbReference>
<dbReference type="Proteomes" id="UP000515240">
    <property type="component" value="Chromosome"/>
</dbReference>
<dbReference type="InterPro" id="IPR039569">
    <property type="entry name" value="FAS1-like_DH_region"/>
</dbReference>
<name>A0A7G5ECG5_9BURK</name>
<accession>A0A7G5ECG5</accession>